<proteinExistence type="predicted"/>
<dbReference type="EMBL" id="BDGG01000013">
    <property type="protein sequence ID" value="GAV06577.1"/>
    <property type="molecule type" value="Genomic_DNA"/>
</dbReference>
<sequence length="72" mass="7743">MGANDEMHGDISERIFIWMTTGTKIVGKVVGSLLDEDGEYSKKITSGKVATSDEKARENLGITARKSIGGLK</sequence>
<evidence type="ECO:0000313" key="2">
    <source>
        <dbReference type="Proteomes" id="UP000186922"/>
    </source>
</evidence>
<dbReference type="AlphaFoldDB" id="A0A1D1VYV0"/>
<accession>A0A1D1VYV0</accession>
<name>A0A1D1VYV0_RAMVA</name>
<protein>
    <submittedName>
        <fullName evidence="1">Uncharacterized protein</fullName>
    </submittedName>
</protein>
<comment type="caution">
    <text evidence="1">The sequence shown here is derived from an EMBL/GenBank/DDBJ whole genome shotgun (WGS) entry which is preliminary data.</text>
</comment>
<reference evidence="1 2" key="1">
    <citation type="journal article" date="2016" name="Nat. Commun.">
        <title>Extremotolerant tardigrade genome and improved radiotolerance of human cultured cells by tardigrade-unique protein.</title>
        <authorList>
            <person name="Hashimoto T."/>
            <person name="Horikawa D.D."/>
            <person name="Saito Y."/>
            <person name="Kuwahara H."/>
            <person name="Kozuka-Hata H."/>
            <person name="Shin-I T."/>
            <person name="Minakuchi Y."/>
            <person name="Ohishi K."/>
            <person name="Motoyama A."/>
            <person name="Aizu T."/>
            <person name="Enomoto A."/>
            <person name="Kondo K."/>
            <person name="Tanaka S."/>
            <person name="Hara Y."/>
            <person name="Koshikawa S."/>
            <person name="Sagara H."/>
            <person name="Miura T."/>
            <person name="Yokobori S."/>
            <person name="Miyagawa K."/>
            <person name="Suzuki Y."/>
            <person name="Kubo T."/>
            <person name="Oyama M."/>
            <person name="Kohara Y."/>
            <person name="Fujiyama A."/>
            <person name="Arakawa K."/>
            <person name="Katayama T."/>
            <person name="Toyoda A."/>
            <person name="Kunieda T."/>
        </authorList>
    </citation>
    <scope>NUCLEOTIDE SEQUENCE [LARGE SCALE GENOMIC DNA]</scope>
    <source>
        <strain evidence="1 2">YOKOZUNA-1</strain>
    </source>
</reference>
<keyword evidence="2" id="KW-1185">Reference proteome</keyword>
<evidence type="ECO:0000313" key="1">
    <source>
        <dbReference type="EMBL" id="GAV06577.1"/>
    </source>
</evidence>
<gene>
    <name evidence="1" type="primary">RvY_16543-1</name>
    <name evidence="1" type="synonym">RvY_16543.1</name>
    <name evidence="1" type="ORF">RvY_16543</name>
</gene>
<dbReference type="Proteomes" id="UP000186922">
    <property type="component" value="Unassembled WGS sequence"/>
</dbReference>
<organism evidence="1 2">
    <name type="scientific">Ramazzottius varieornatus</name>
    <name type="common">Water bear</name>
    <name type="synonym">Tardigrade</name>
    <dbReference type="NCBI Taxonomy" id="947166"/>
    <lineage>
        <taxon>Eukaryota</taxon>
        <taxon>Metazoa</taxon>
        <taxon>Ecdysozoa</taxon>
        <taxon>Tardigrada</taxon>
        <taxon>Eutardigrada</taxon>
        <taxon>Parachela</taxon>
        <taxon>Hypsibioidea</taxon>
        <taxon>Ramazzottiidae</taxon>
        <taxon>Ramazzottius</taxon>
    </lineage>
</organism>